<proteinExistence type="predicted"/>
<accession>A0A4C2A5D1</accession>
<evidence type="ECO:0000313" key="3">
    <source>
        <dbReference type="Proteomes" id="UP000299102"/>
    </source>
</evidence>
<evidence type="ECO:0000259" key="1">
    <source>
        <dbReference type="Pfam" id="PF18701"/>
    </source>
</evidence>
<name>A0A4C2A5D1_EUMVA</name>
<dbReference type="InterPro" id="IPR040676">
    <property type="entry name" value="DUF5641"/>
</dbReference>
<dbReference type="AlphaFoldDB" id="A0A4C2A5D1"/>
<protein>
    <recommendedName>
        <fullName evidence="1">DUF5641 domain-containing protein</fullName>
    </recommendedName>
</protein>
<keyword evidence="3" id="KW-1185">Reference proteome</keyword>
<dbReference type="Pfam" id="PF18701">
    <property type="entry name" value="DUF5641"/>
    <property type="match status" value="1"/>
</dbReference>
<gene>
    <name evidence="2" type="ORF">EVAR_70099_1</name>
</gene>
<dbReference type="OrthoDB" id="8036689at2759"/>
<dbReference type="Proteomes" id="UP000299102">
    <property type="component" value="Unassembled WGS sequence"/>
</dbReference>
<feature type="domain" description="DUF5641" evidence="1">
    <location>
        <begin position="73"/>
        <end position="124"/>
    </location>
</feature>
<organism evidence="2 3">
    <name type="scientific">Eumeta variegata</name>
    <name type="common">Bagworm moth</name>
    <name type="synonym">Eumeta japonica</name>
    <dbReference type="NCBI Taxonomy" id="151549"/>
    <lineage>
        <taxon>Eukaryota</taxon>
        <taxon>Metazoa</taxon>
        <taxon>Ecdysozoa</taxon>
        <taxon>Arthropoda</taxon>
        <taxon>Hexapoda</taxon>
        <taxon>Insecta</taxon>
        <taxon>Pterygota</taxon>
        <taxon>Neoptera</taxon>
        <taxon>Endopterygota</taxon>
        <taxon>Lepidoptera</taxon>
        <taxon>Glossata</taxon>
        <taxon>Ditrysia</taxon>
        <taxon>Tineoidea</taxon>
        <taxon>Psychidae</taxon>
        <taxon>Oiketicinae</taxon>
        <taxon>Eumeta</taxon>
    </lineage>
</organism>
<comment type="caution">
    <text evidence="2">The sequence shown here is derived from an EMBL/GenBank/DDBJ whole genome shotgun (WGS) entry which is preliminary data.</text>
</comment>
<dbReference type="EMBL" id="BGZK01002622">
    <property type="protein sequence ID" value="GBP95390.1"/>
    <property type="molecule type" value="Genomic_DNA"/>
</dbReference>
<reference evidence="2 3" key="1">
    <citation type="journal article" date="2019" name="Commun. Biol.">
        <title>The bagworm genome reveals a unique fibroin gene that provides high tensile strength.</title>
        <authorList>
            <person name="Kono N."/>
            <person name="Nakamura H."/>
            <person name="Ohtoshi R."/>
            <person name="Tomita M."/>
            <person name="Numata K."/>
            <person name="Arakawa K."/>
        </authorList>
    </citation>
    <scope>NUCLEOTIDE SEQUENCE [LARGE SCALE GENOMIC DNA]</scope>
</reference>
<evidence type="ECO:0000313" key="2">
    <source>
        <dbReference type="EMBL" id="GBP95390.1"/>
    </source>
</evidence>
<sequence length="126" mass="13725">MESEDSTTNEVSLDDYIIMTHQSENKTAYYFIAYKSSASLYIFSPLATAIYTPIPVLIQGCANAKDLGLCLNKMLTNGTMGLIKDSHAPPLIWLLGGVVRIIAGTDGIARIADIQTKRGVILRAFL</sequence>